<dbReference type="EMBL" id="KN837123">
    <property type="protein sequence ID" value="KIJ43362.1"/>
    <property type="molecule type" value="Genomic_DNA"/>
</dbReference>
<reference evidence="2 3" key="1">
    <citation type="submission" date="2014-06" db="EMBL/GenBank/DDBJ databases">
        <title>Evolutionary Origins and Diversification of the Mycorrhizal Mutualists.</title>
        <authorList>
            <consortium name="DOE Joint Genome Institute"/>
            <consortium name="Mycorrhizal Genomics Consortium"/>
            <person name="Kohler A."/>
            <person name="Kuo A."/>
            <person name="Nagy L.G."/>
            <person name="Floudas D."/>
            <person name="Copeland A."/>
            <person name="Barry K.W."/>
            <person name="Cichocki N."/>
            <person name="Veneault-Fourrey C."/>
            <person name="LaButti K."/>
            <person name="Lindquist E.A."/>
            <person name="Lipzen A."/>
            <person name="Lundell T."/>
            <person name="Morin E."/>
            <person name="Murat C."/>
            <person name="Riley R."/>
            <person name="Ohm R."/>
            <person name="Sun H."/>
            <person name="Tunlid A."/>
            <person name="Henrissat B."/>
            <person name="Grigoriev I.V."/>
            <person name="Hibbett D.S."/>
            <person name="Martin F."/>
        </authorList>
    </citation>
    <scope>NUCLEOTIDE SEQUENCE [LARGE SCALE GENOMIC DNA]</scope>
    <source>
        <strain evidence="2 3">SS14</strain>
    </source>
</reference>
<feature type="compositionally biased region" description="Basic residues" evidence="1">
    <location>
        <begin position="184"/>
        <end position="193"/>
    </location>
</feature>
<dbReference type="AlphaFoldDB" id="A0A0C9VN50"/>
<feature type="compositionally biased region" description="Basic and acidic residues" evidence="1">
    <location>
        <begin position="231"/>
        <end position="243"/>
    </location>
</feature>
<dbReference type="Proteomes" id="UP000054279">
    <property type="component" value="Unassembled WGS sequence"/>
</dbReference>
<evidence type="ECO:0000313" key="3">
    <source>
        <dbReference type="Proteomes" id="UP000054279"/>
    </source>
</evidence>
<gene>
    <name evidence="2" type="ORF">M422DRAFT_67869</name>
</gene>
<feature type="compositionally biased region" description="Low complexity" evidence="1">
    <location>
        <begin position="1"/>
        <end position="17"/>
    </location>
</feature>
<name>A0A0C9VN50_SPHS4</name>
<accession>A0A0C9VN50</accession>
<sequence>MQNLSAPAADPAPKATPVTRSEISGSLGDAKAASEPKGKKTVTAKKSKGEGSRSGMNARKQGTSDDEIEELSAKQKALAAVTYVDSDSEDETEEETERWSMEAKVQLVSYITDVERYKTFKISQPKIYQALQKNYFPGKTVAQVRRCWNGCWDRYKAVRRRQLHTAGGDGDAKDEPEDDSADGKKKKRKKQKGFSKNVLDAFEASSLFQMIDSVAHDQEDVVRQYPLSSHRVKDESSNEEPSKPADPGLAVIEDAFRKVSETHNARIQFEECRLELEE</sequence>
<feature type="region of interest" description="Disordered" evidence="1">
    <location>
        <begin position="225"/>
        <end position="249"/>
    </location>
</feature>
<feature type="region of interest" description="Disordered" evidence="1">
    <location>
        <begin position="1"/>
        <end position="73"/>
    </location>
</feature>
<protein>
    <submittedName>
        <fullName evidence="2">Uncharacterized protein</fullName>
    </submittedName>
</protein>
<keyword evidence="3" id="KW-1185">Reference proteome</keyword>
<dbReference type="OrthoDB" id="3270471at2759"/>
<organism evidence="2 3">
    <name type="scientific">Sphaerobolus stellatus (strain SS14)</name>
    <dbReference type="NCBI Taxonomy" id="990650"/>
    <lineage>
        <taxon>Eukaryota</taxon>
        <taxon>Fungi</taxon>
        <taxon>Dikarya</taxon>
        <taxon>Basidiomycota</taxon>
        <taxon>Agaricomycotina</taxon>
        <taxon>Agaricomycetes</taxon>
        <taxon>Phallomycetidae</taxon>
        <taxon>Geastrales</taxon>
        <taxon>Sphaerobolaceae</taxon>
        <taxon>Sphaerobolus</taxon>
    </lineage>
</organism>
<dbReference type="HOGENOM" id="CLU_1001742_0_0_1"/>
<proteinExistence type="predicted"/>
<evidence type="ECO:0000256" key="1">
    <source>
        <dbReference type="SAM" id="MobiDB-lite"/>
    </source>
</evidence>
<evidence type="ECO:0000313" key="2">
    <source>
        <dbReference type="EMBL" id="KIJ43362.1"/>
    </source>
</evidence>
<feature type="region of interest" description="Disordered" evidence="1">
    <location>
        <begin position="164"/>
        <end position="193"/>
    </location>
</feature>